<feature type="domain" description="HTH lacI-type" evidence="4">
    <location>
        <begin position="25"/>
        <end position="79"/>
    </location>
</feature>
<dbReference type="PROSITE" id="PS00356">
    <property type="entry name" value="HTH_LACI_1"/>
    <property type="match status" value="1"/>
</dbReference>
<dbReference type="PANTHER" id="PTHR30146:SF109">
    <property type="entry name" value="HTH-TYPE TRANSCRIPTIONAL REGULATOR GALS"/>
    <property type="match status" value="1"/>
</dbReference>
<proteinExistence type="predicted"/>
<dbReference type="CDD" id="cd01392">
    <property type="entry name" value="HTH_LacI"/>
    <property type="match status" value="1"/>
</dbReference>
<dbReference type="InterPro" id="IPR028082">
    <property type="entry name" value="Peripla_BP_I"/>
</dbReference>
<dbReference type="InterPro" id="IPR046335">
    <property type="entry name" value="LacI/GalR-like_sensor"/>
</dbReference>
<accession>A0A3T0T0Y3</accession>
<evidence type="ECO:0000256" key="2">
    <source>
        <dbReference type="ARBA" id="ARBA00023125"/>
    </source>
</evidence>
<dbReference type="GO" id="GO:0003700">
    <property type="term" value="F:DNA-binding transcription factor activity"/>
    <property type="evidence" value="ECO:0007669"/>
    <property type="project" value="TreeGrafter"/>
</dbReference>
<dbReference type="InterPro" id="IPR010982">
    <property type="entry name" value="Lambda_DNA-bd_dom_sf"/>
</dbReference>
<organism evidence="5 6">
    <name type="scientific">Rathayibacter festucae DSM 15932</name>
    <dbReference type="NCBI Taxonomy" id="1328866"/>
    <lineage>
        <taxon>Bacteria</taxon>
        <taxon>Bacillati</taxon>
        <taxon>Actinomycetota</taxon>
        <taxon>Actinomycetes</taxon>
        <taxon>Micrococcales</taxon>
        <taxon>Microbacteriaceae</taxon>
        <taxon>Rathayibacter</taxon>
    </lineage>
</organism>
<dbReference type="KEGG" id="rfs:C1I64_09135"/>
<evidence type="ECO:0000256" key="1">
    <source>
        <dbReference type="ARBA" id="ARBA00023015"/>
    </source>
</evidence>
<sequence length="351" mass="37131">MAVTRTRALDDEKRTTPMSFPARRVTLSDVAAATGVSVGTVSKALNNRGQLSGDTRGRILAAAAELGFALPTAASGPAPEQRVLTIGLVTSDDIGRFSIPVMWGLEDAFPAEQASVLLSNSRGDRVRERHCVEILAARGVDAIVVMTNLTGPRPALPATSVPIVYVMGSSDDPADMSVVVDQTQGILLALEHVAALGRRDIAYVAGPRLDYSARIRAEAVQEHAPSFGLRLVGDRSLYGNWTETWGRQAAQMLRQRVEPVDAVLCGSDEIARGVADGLREAGVGVPHDVAIVGFDNWAAAAMNSRPALTTVDMNLEELGRAAGARALEAIDGRARAGIEAHPCQLIVRDST</sequence>
<dbReference type="SUPFAM" id="SSF47413">
    <property type="entry name" value="lambda repressor-like DNA-binding domains"/>
    <property type="match status" value="1"/>
</dbReference>
<dbReference type="Pfam" id="PF13377">
    <property type="entry name" value="Peripla_BP_3"/>
    <property type="match status" value="1"/>
</dbReference>
<gene>
    <name evidence="5" type="ORF">C1I64_09135</name>
</gene>
<dbReference type="EMBL" id="CP028137">
    <property type="protein sequence ID" value="AZZ52199.1"/>
    <property type="molecule type" value="Genomic_DNA"/>
</dbReference>
<dbReference type="Pfam" id="PF00356">
    <property type="entry name" value="LacI"/>
    <property type="match status" value="1"/>
</dbReference>
<evidence type="ECO:0000313" key="5">
    <source>
        <dbReference type="EMBL" id="AZZ52199.1"/>
    </source>
</evidence>
<reference evidence="5 6" key="1">
    <citation type="submission" date="2018-03" db="EMBL/GenBank/DDBJ databases">
        <title>Bacteriophage NCPPB3778 and a type I-E CRISPR drive the evolution of the US Biological Select Agent, Rathayibacter toxicus.</title>
        <authorList>
            <person name="Davis E.W.II."/>
            <person name="Tabima J.F."/>
            <person name="Weisberg A.J."/>
            <person name="Dantas Lopes L."/>
            <person name="Wiseman M.S."/>
            <person name="Wiseman M.S."/>
            <person name="Pupko T."/>
            <person name="Belcher M.S."/>
            <person name="Sechler A.J."/>
            <person name="Tancos M.A."/>
            <person name="Schroeder B.K."/>
            <person name="Murray T.D."/>
            <person name="Luster D.G."/>
            <person name="Schneider W.L."/>
            <person name="Rogers E."/>
            <person name="Andreote F.D."/>
            <person name="Grunwald N.J."/>
            <person name="Putnam M.L."/>
            <person name="Chang J.H."/>
        </authorList>
    </citation>
    <scope>NUCLEOTIDE SEQUENCE [LARGE SCALE GENOMIC DNA]</scope>
    <source>
        <strain evidence="5 6">DSM 15932</strain>
    </source>
</reference>
<dbReference type="GO" id="GO:0000976">
    <property type="term" value="F:transcription cis-regulatory region binding"/>
    <property type="evidence" value="ECO:0007669"/>
    <property type="project" value="TreeGrafter"/>
</dbReference>
<dbReference type="InterPro" id="IPR000843">
    <property type="entry name" value="HTH_LacI"/>
</dbReference>
<dbReference type="SMART" id="SM00354">
    <property type="entry name" value="HTH_LACI"/>
    <property type="match status" value="1"/>
</dbReference>
<protein>
    <submittedName>
        <fullName evidence="5">LacI family transcriptional regulator</fullName>
    </submittedName>
</protein>
<dbReference type="SUPFAM" id="SSF53822">
    <property type="entry name" value="Periplasmic binding protein-like I"/>
    <property type="match status" value="1"/>
</dbReference>
<dbReference type="PROSITE" id="PS50932">
    <property type="entry name" value="HTH_LACI_2"/>
    <property type="match status" value="1"/>
</dbReference>
<keyword evidence="2" id="KW-0238">DNA-binding</keyword>
<name>A0A3T0T0Y3_9MICO</name>
<evidence type="ECO:0000313" key="6">
    <source>
        <dbReference type="Proteomes" id="UP000285317"/>
    </source>
</evidence>
<keyword evidence="1" id="KW-0805">Transcription regulation</keyword>
<evidence type="ECO:0000259" key="4">
    <source>
        <dbReference type="PROSITE" id="PS50932"/>
    </source>
</evidence>
<keyword evidence="3" id="KW-0804">Transcription</keyword>
<dbReference type="Proteomes" id="UP000285317">
    <property type="component" value="Chromosome"/>
</dbReference>
<dbReference type="Gene3D" id="1.10.260.40">
    <property type="entry name" value="lambda repressor-like DNA-binding domains"/>
    <property type="match status" value="1"/>
</dbReference>
<dbReference type="PANTHER" id="PTHR30146">
    <property type="entry name" value="LACI-RELATED TRANSCRIPTIONAL REPRESSOR"/>
    <property type="match status" value="1"/>
</dbReference>
<evidence type="ECO:0000256" key="3">
    <source>
        <dbReference type="ARBA" id="ARBA00023163"/>
    </source>
</evidence>
<dbReference type="AlphaFoldDB" id="A0A3T0T0Y3"/>
<dbReference type="Gene3D" id="3.40.50.2300">
    <property type="match status" value="2"/>
</dbReference>